<dbReference type="PANTHER" id="PTHR30273">
    <property type="entry name" value="PERIPLASMIC SIGNAL SENSOR AND SIGMA FACTOR ACTIVATOR FECR-RELATED"/>
    <property type="match status" value="1"/>
</dbReference>
<evidence type="ECO:0000313" key="6">
    <source>
        <dbReference type="Proteomes" id="UP000283589"/>
    </source>
</evidence>
<feature type="domain" description="Protein FecR C-terminal" evidence="3">
    <location>
        <begin position="319"/>
        <end position="388"/>
    </location>
</feature>
<name>A0A412X6T0_9BACT</name>
<dbReference type="Proteomes" id="UP000654720">
    <property type="component" value="Chromosome"/>
</dbReference>
<dbReference type="STRING" id="1121130.GCA_000519105_00393"/>
<dbReference type="InterPro" id="IPR012373">
    <property type="entry name" value="Ferrdict_sens_TM"/>
</dbReference>
<evidence type="ECO:0000313" key="7">
    <source>
        <dbReference type="Proteomes" id="UP000654720"/>
    </source>
</evidence>
<dbReference type="Proteomes" id="UP000283589">
    <property type="component" value="Unassembled WGS sequence"/>
</dbReference>
<keyword evidence="1" id="KW-0812">Transmembrane</keyword>
<feature type="transmembrane region" description="Helical" evidence="1">
    <location>
        <begin position="87"/>
        <end position="109"/>
    </location>
</feature>
<dbReference type="GeneID" id="93099132"/>
<protein>
    <submittedName>
        <fullName evidence="5">DUF4974 domain-containing protein</fullName>
    </submittedName>
</protein>
<reference evidence="5 6" key="1">
    <citation type="submission" date="2018-08" db="EMBL/GenBank/DDBJ databases">
        <title>A genome reference for cultivated species of the human gut microbiota.</title>
        <authorList>
            <person name="Zou Y."/>
            <person name="Xue W."/>
            <person name="Luo G."/>
        </authorList>
    </citation>
    <scope>NUCLEOTIDE SEQUENCE [LARGE SCALE GENOMIC DNA]</scope>
    <source>
        <strain evidence="5 6">AF14-49</strain>
    </source>
</reference>
<keyword evidence="1" id="KW-0472">Membrane</keyword>
<reference evidence="4 7" key="2">
    <citation type="submission" date="2021-02" db="EMBL/GenBank/DDBJ databases">
        <title>FDA dAtabase for Regulatory Grade micrObial Sequences (FDA-ARGOS): Supporting development and validation of Infectious Disease Dx tests.</title>
        <authorList>
            <person name="Carlson P."/>
            <person name="Fischbach M."/>
            <person name="Hastie J."/>
            <person name="Bilen M."/>
            <person name="Cheng A."/>
            <person name="Tallon L."/>
            <person name="Sadzewicz L."/>
            <person name="Zhao X."/>
            <person name="Boylan J."/>
            <person name="Ott S."/>
            <person name="Bowen H."/>
            <person name="Vavikolanu K."/>
            <person name="Mehta A."/>
            <person name="Aluvathingal J."/>
            <person name="Nadendla S."/>
            <person name="Yan Y."/>
            <person name="Sichtig H."/>
        </authorList>
    </citation>
    <scope>NUCLEOTIDE SEQUENCE [LARGE SCALE GENOMIC DNA]</scope>
    <source>
        <strain evidence="4 7">FDAARGOS_1229</strain>
    </source>
</reference>
<evidence type="ECO:0000256" key="1">
    <source>
        <dbReference type="SAM" id="Phobius"/>
    </source>
</evidence>
<dbReference type="InterPro" id="IPR006860">
    <property type="entry name" value="FecR"/>
</dbReference>
<dbReference type="InterPro" id="IPR032508">
    <property type="entry name" value="FecR_C"/>
</dbReference>
<sequence>MDKAKFGVAILVGKYLANNLTDEEQKYLSDWLSSSEKNRTWFERVTSESYQIEKGKATRSINVEEGWKALELKRESRLGGRHRRIYWMRYVAMFVLPLAIAVLLHQVYYSRKDKVEMVQTITSGTSKAILILADGLPVVLEQQQEKTLKESDGTKINVLKEHISYERGVDDKQEKSVYHELVIPRGGEFSLTLSDGTEVYMNADSKLRFPTKFGKGERVVELEGEAYFQVVHNEDAPFIVKTSQMAIKVLGTEFNVSAYAEDSVIRTTLVRGSVKISSEVSGESVVLHPGEQSALNRGDHSMLVSEVDVSYAMAWKEGRLRFKEKPLKEVMKIISRWYDVDVVYEDEEVKDYPFGCNFSRHATIEPLLKVFEATGTIETSIHGRKIWIRKRK</sequence>
<dbReference type="RefSeq" id="WP_027199744.1">
    <property type="nucleotide sequence ID" value="NZ_CAJKXH010000010.1"/>
</dbReference>
<dbReference type="AlphaFoldDB" id="A0A412X6T0"/>
<gene>
    <name evidence="5" type="ORF">DWW18_00990</name>
    <name evidence="4" type="ORF">I6J59_09975</name>
</gene>
<dbReference type="Gene3D" id="2.60.120.1440">
    <property type="match status" value="1"/>
</dbReference>
<dbReference type="FunFam" id="2.60.120.1440:FF:000001">
    <property type="entry name" value="Putative anti-sigma factor"/>
    <property type="match status" value="1"/>
</dbReference>
<dbReference type="EMBL" id="QRZA01000001">
    <property type="protein sequence ID" value="RGV36795.1"/>
    <property type="molecule type" value="Genomic_DNA"/>
</dbReference>
<evidence type="ECO:0000313" key="4">
    <source>
        <dbReference type="EMBL" id="QRO48309.1"/>
    </source>
</evidence>
<evidence type="ECO:0000259" key="3">
    <source>
        <dbReference type="Pfam" id="PF16344"/>
    </source>
</evidence>
<organism evidence="5 6">
    <name type="scientific">Butyricimonas virosa</name>
    <dbReference type="NCBI Taxonomy" id="544645"/>
    <lineage>
        <taxon>Bacteria</taxon>
        <taxon>Pseudomonadati</taxon>
        <taxon>Bacteroidota</taxon>
        <taxon>Bacteroidia</taxon>
        <taxon>Bacteroidales</taxon>
        <taxon>Odoribacteraceae</taxon>
        <taxon>Butyricimonas</taxon>
    </lineage>
</organism>
<dbReference type="GO" id="GO:0016989">
    <property type="term" value="F:sigma factor antagonist activity"/>
    <property type="evidence" value="ECO:0007669"/>
    <property type="project" value="TreeGrafter"/>
</dbReference>
<dbReference type="Pfam" id="PF16344">
    <property type="entry name" value="FecR_C"/>
    <property type="match status" value="1"/>
</dbReference>
<keyword evidence="1" id="KW-1133">Transmembrane helix</keyword>
<dbReference type="PANTHER" id="PTHR30273:SF2">
    <property type="entry name" value="PROTEIN FECR"/>
    <property type="match status" value="1"/>
</dbReference>
<proteinExistence type="predicted"/>
<dbReference type="Gene3D" id="3.55.50.30">
    <property type="match status" value="1"/>
</dbReference>
<accession>A0A412X6T0</accession>
<dbReference type="Pfam" id="PF04773">
    <property type="entry name" value="FecR"/>
    <property type="match status" value="1"/>
</dbReference>
<evidence type="ECO:0000313" key="5">
    <source>
        <dbReference type="EMBL" id="RGV36795.1"/>
    </source>
</evidence>
<evidence type="ECO:0000259" key="2">
    <source>
        <dbReference type="Pfam" id="PF04773"/>
    </source>
</evidence>
<feature type="domain" description="FecR protein" evidence="2">
    <location>
        <begin position="184"/>
        <end position="275"/>
    </location>
</feature>
<dbReference type="EMBL" id="CP069450">
    <property type="protein sequence ID" value="QRO48309.1"/>
    <property type="molecule type" value="Genomic_DNA"/>
</dbReference>
<keyword evidence="7" id="KW-1185">Reference proteome</keyword>